<dbReference type="InterPro" id="IPR001810">
    <property type="entry name" value="F-box_dom"/>
</dbReference>
<dbReference type="OrthoDB" id="3226064at2759"/>
<protein>
    <recommendedName>
        <fullName evidence="1">F-box domain-containing protein</fullName>
    </recommendedName>
</protein>
<dbReference type="InterPro" id="IPR036047">
    <property type="entry name" value="F-box-like_dom_sf"/>
</dbReference>
<keyword evidence="3" id="KW-1185">Reference proteome</keyword>
<dbReference type="EMBL" id="KZ613465">
    <property type="protein sequence ID" value="PMD27859.1"/>
    <property type="molecule type" value="Genomic_DNA"/>
</dbReference>
<dbReference type="AlphaFoldDB" id="A0A2J6QNL7"/>
<organism evidence="2 3">
    <name type="scientific">Hyaloscypha hepaticicola</name>
    <dbReference type="NCBI Taxonomy" id="2082293"/>
    <lineage>
        <taxon>Eukaryota</taxon>
        <taxon>Fungi</taxon>
        <taxon>Dikarya</taxon>
        <taxon>Ascomycota</taxon>
        <taxon>Pezizomycotina</taxon>
        <taxon>Leotiomycetes</taxon>
        <taxon>Helotiales</taxon>
        <taxon>Hyaloscyphaceae</taxon>
        <taxon>Hyaloscypha</taxon>
    </lineage>
</organism>
<evidence type="ECO:0000313" key="3">
    <source>
        <dbReference type="Proteomes" id="UP000235672"/>
    </source>
</evidence>
<feature type="domain" description="F-box" evidence="1">
    <location>
        <begin position="2"/>
        <end position="49"/>
    </location>
</feature>
<dbReference type="SMART" id="SM00256">
    <property type="entry name" value="FBOX"/>
    <property type="match status" value="1"/>
</dbReference>
<dbReference type="PROSITE" id="PS50181">
    <property type="entry name" value="FBOX"/>
    <property type="match status" value="1"/>
</dbReference>
<accession>A0A2J6QNL7</accession>
<dbReference type="Proteomes" id="UP000235672">
    <property type="component" value="Unassembled WGS sequence"/>
</dbReference>
<dbReference type="SUPFAM" id="SSF81383">
    <property type="entry name" value="F-box domain"/>
    <property type="match status" value="1"/>
</dbReference>
<gene>
    <name evidence="2" type="ORF">NA56DRAFT_640614</name>
</gene>
<dbReference type="STRING" id="1745343.A0A2J6QNL7"/>
<dbReference type="Pfam" id="PF12937">
    <property type="entry name" value="F-box-like"/>
    <property type="match status" value="1"/>
</dbReference>
<dbReference type="Gene3D" id="1.20.1280.50">
    <property type="match status" value="1"/>
</dbReference>
<proteinExistence type="predicted"/>
<sequence>MANTLITLPLEIVHHILKYVDPKDLASVARTCWVLQRCVVRDRLLWREVWGMCFDTPNGGIGKQEGNEFDFERELKEFVRVRGILTNERSSVEEKVTRLPTIASFTSKLLQTASAKDSKNMAILRQWFDEKRDKEKRDNIEAFLCQSTTFARSRIRSEEERSGGVSTAVGFESRQASAKLHVHYGTPIFCPRRTKYNQAYPYAISMVYDLRNYTEETLWGPYLADGQASVDWEKMEAVMIVLGWNLRVFMEQSSGGGVFGPRSIWREPWVGASPGSYDAGKCGVPQALPEGVVDYYEIQGTWLRVVCFLDFHDLFAYNFTSESDPPPSEPRPALNTNEAIRLISMELRVVRCEPPGPNDGQELPVVFFEGTAKSMHMQWDPNANSRLRGSVRLTREGEVRWQSVSVYGGEERWASEGIQVGGLRSARGVLGHWFDKDHDIHGPAGPTAFWKVNDHLDDGEDYDSEEEDDDWTEDPEEILEAIASIVGFQADLG</sequence>
<reference evidence="2 3" key="1">
    <citation type="submission" date="2016-05" db="EMBL/GenBank/DDBJ databases">
        <title>A degradative enzymes factory behind the ericoid mycorrhizal symbiosis.</title>
        <authorList>
            <consortium name="DOE Joint Genome Institute"/>
            <person name="Martino E."/>
            <person name="Morin E."/>
            <person name="Grelet G."/>
            <person name="Kuo A."/>
            <person name="Kohler A."/>
            <person name="Daghino S."/>
            <person name="Barry K."/>
            <person name="Choi C."/>
            <person name="Cichocki N."/>
            <person name="Clum A."/>
            <person name="Copeland A."/>
            <person name="Hainaut M."/>
            <person name="Haridas S."/>
            <person name="Labutti K."/>
            <person name="Lindquist E."/>
            <person name="Lipzen A."/>
            <person name="Khouja H.-R."/>
            <person name="Murat C."/>
            <person name="Ohm R."/>
            <person name="Olson A."/>
            <person name="Spatafora J."/>
            <person name="Veneault-Fourrey C."/>
            <person name="Henrissat B."/>
            <person name="Grigoriev I."/>
            <person name="Martin F."/>
            <person name="Perotto S."/>
        </authorList>
    </citation>
    <scope>NUCLEOTIDE SEQUENCE [LARGE SCALE GENOMIC DNA]</scope>
    <source>
        <strain evidence="2 3">UAMH 7357</strain>
    </source>
</reference>
<evidence type="ECO:0000313" key="2">
    <source>
        <dbReference type="EMBL" id="PMD27859.1"/>
    </source>
</evidence>
<evidence type="ECO:0000259" key="1">
    <source>
        <dbReference type="PROSITE" id="PS50181"/>
    </source>
</evidence>
<name>A0A2J6QNL7_9HELO</name>